<gene>
    <name evidence="1" type="ORF">SLS59_001782</name>
</gene>
<keyword evidence="2" id="KW-1185">Reference proteome</keyword>
<protein>
    <submittedName>
        <fullName evidence="1">Uncharacterized protein</fullName>
    </submittedName>
</protein>
<organism evidence="1 2">
    <name type="scientific">Nothophoma quercina</name>
    <dbReference type="NCBI Taxonomy" id="749835"/>
    <lineage>
        <taxon>Eukaryota</taxon>
        <taxon>Fungi</taxon>
        <taxon>Dikarya</taxon>
        <taxon>Ascomycota</taxon>
        <taxon>Pezizomycotina</taxon>
        <taxon>Dothideomycetes</taxon>
        <taxon>Pleosporomycetidae</taxon>
        <taxon>Pleosporales</taxon>
        <taxon>Pleosporineae</taxon>
        <taxon>Didymellaceae</taxon>
        <taxon>Nothophoma</taxon>
    </lineage>
</organism>
<dbReference type="Proteomes" id="UP001521222">
    <property type="component" value="Unassembled WGS sequence"/>
</dbReference>
<dbReference type="EMBL" id="JAKIXB020000004">
    <property type="protein sequence ID" value="KAL1609416.1"/>
    <property type="molecule type" value="Genomic_DNA"/>
</dbReference>
<evidence type="ECO:0000313" key="2">
    <source>
        <dbReference type="Proteomes" id="UP001521222"/>
    </source>
</evidence>
<evidence type="ECO:0000313" key="1">
    <source>
        <dbReference type="EMBL" id="KAL1609416.1"/>
    </source>
</evidence>
<proteinExistence type="predicted"/>
<reference evidence="1 2" key="1">
    <citation type="submission" date="2024-02" db="EMBL/GenBank/DDBJ databases">
        <title>De novo assembly and annotation of 12 fungi associated with fruit tree decline syndrome in Ontario, Canada.</title>
        <authorList>
            <person name="Sulman M."/>
            <person name="Ellouze W."/>
            <person name="Ilyukhin E."/>
        </authorList>
    </citation>
    <scope>NUCLEOTIDE SEQUENCE [LARGE SCALE GENOMIC DNA]</scope>
    <source>
        <strain evidence="1 2">M97-236</strain>
    </source>
</reference>
<name>A0ABR3RY94_9PLEO</name>
<accession>A0ABR3RY94</accession>
<sequence length="218" mass="24334">MMHNLYGGYDPETSSKEFATILAQRKLPTLPIDVNEYATPEEQRPSASAWYIAKLERVNIRGLRANWAFYGQLHDFLANLLGRNADGTYFPNGEYHVYKYYNAMRDTRAATSSSTDGKFDVFATSGGKANSVKILAGGRLTTDQYDIAVEGLSAVGLPESGSVTIRTRRFDWEGQSGSVGELVDLGLYTYTYSANKVRLERFSIVLVLELTAYAFEFQ</sequence>
<comment type="caution">
    <text evidence="1">The sequence shown here is derived from an EMBL/GenBank/DDBJ whole genome shotgun (WGS) entry which is preliminary data.</text>
</comment>